<dbReference type="CDD" id="cd09859">
    <property type="entry name" value="PIN_53EXO"/>
    <property type="match status" value="1"/>
</dbReference>
<dbReference type="RefSeq" id="WP_302118556.1">
    <property type="nucleotide sequence ID" value="NZ_SJPU01000002.1"/>
</dbReference>
<dbReference type="PANTHER" id="PTHR42646">
    <property type="entry name" value="FLAP ENDONUCLEASE XNI"/>
    <property type="match status" value="1"/>
</dbReference>
<comment type="caution">
    <text evidence="5">The sequence shown here is derived from an EMBL/GenBank/DDBJ whole genome shotgun (WGS) entry which is preliminary data.</text>
</comment>
<dbReference type="GO" id="GO:0033567">
    <property type="term" value="P:DNA replication, Okazaki fragment processing"/>
    <property type="evidence" value="ECO:0007669"/>
    <property type="project" value="InterPro"/>
</dbReference>
<accession>A0A5C6BTR0</accession>
<keyword evidence="6" id="KW-1185">Reference proteome</keyword>
<evidence type="ECO:0000313" key="6">
    <source>
        <dbReference type="Proteomes" id="UP000319908"/>
    </source>
</evidence>
<dbReference type="GO" id="GO:0003677">
    <property type="term" value="F:DNA binding"/>
    <property type="evidence" value="ECO:0007669"/>
    <property type="project" value="UniProtKB-KW"/>
</dbReference>
<sequence>MTTKPKWLIVDVSSWAYRDLHAAGPGEACVRNFTRRLALCREELRPSRIVLCFDAEGSFRKDLDSTYKANRDESPVGLDELIERIRKHAADEEIDCVSAPGFEADDCMATLAGIAIDQGQRVVLASRDKDLRQCLIGGGVNMLLDAQHGKHAADFEYFTAADLDEFYGLRPDQWIEYQMLVGDTSDNVPGCPGVGDKYAREILRKCSTLERFVSRSFEAAIPASKRYAVLRFLKNGDAEKMRRLVTLRHDAPLPGYWFEEVVA</sequence>
<dbReference type="Pfam" id="PF01367">
    <property type="entry name" value="5_3_exonuc"/>
    <property type="match status" value="1"/>
</dbReference>
<dbReference type="SUPFAM" id="SSF88723">
    <property type="entry name" value="PIN domain-like"/>
    <property type="match status" value="1"/>
</dbReference>
<dbReference type="SUPFAM" id="SSF47807">
    <property type="entry name" value="5' to 3' exonuclease, C-terminal subdomain"/>
    <property type="match status" value="1"/>
</dbReference>
<dbReference type="SMART" id="SM00475">
    <property type="entry name" value="53EXOc"/>
    <property type="match status" value="1"/>
</dbReference>
<dbReference type="InterPro" id="IPR020046">
    <property type="entry name" value="5-3_exonucl_a-hlix_arch_N"/>
</dbReference>
<proteinExistence type="predicted"/>
<keyword evidence="1" id="KW-0540">Nuclease</keyword>
<keyword evidence="5" id="KW-0548">Nucleotidyltransferase</keyword>
<reference evidence="5 6" key="1">
    <citation type="journal article" date="2020" name="Antonie Van Leeuwenhoek">
        <title>Rhodopirellula heiligendammensis sp. nov., Rhodopirellula pilleata sp. nov., and Rhodopirellula solitaria sp. nov. isolated from natural or artificial marine surfaces in Northern Germany and California, USA, and emended description of the genus Rhodopirellula.</title>
        <authorList>
            <person name="Kallscheuer N."/>
            <person name="Wiegand S."/>
            <person name="Jogler M."/>
            <person name="Boedeker C."/>
            <person name="Peeters S.H."/>
            <person name="Rast P."/>
            <person name="Heuer A."/>
            <person name="Jetten M.S.M."/>
            <person name="Rohde M."/>
            <person name="Jogler C."/>
        </authorList>
    </citation>
    <scope>NUCLEOTIDE SEQUENCE [LARGE SCALE GENOMIC DNA]</scope>
    <source>
        <strain evidence="5 6">Poly21</strain>
    </source>
</reference>
<dbReference type="SMART" id="SM00279">
    <property type="entry name" value="HhH2"/>
    <property type="match status" value="1"/>
</dbReference>
<feature type="domain" description="5'-3' exonuclease" evidence="4">
    <location>
        <begin position="3"/>
        <end position="263"/>
    </location>
</feature>
<dbReference type="EMBL" id="SJPU01000002">
    <property type="protein sequence ID" value="TWU15057.1"/>
    <property type="molecule type" value="Genomic_DNA"/>
</dbReference>
<evidence type="ECO:0000256" key="2">
    <source>
        <dbReference type="ARBA" id="ARBA00022801"/>
    </source>
</evidence>
<dbReference type="Pfam" id="PF02739">
    <property type="entry name" value="5_3_exonuc_N"/>
    <property type="match status" value="1"/>
</dbReference>
<keyword evidence="2" id="KW-0378">Hydrolase</keyword>
<dbReference type="AlphaFoldDB" id="A0A5C6BTR0"/>
<dbReference type="GO" id="GO:0008409">
    <property type="term" value="F:5'-3' exonuclease activity"/>
    <property type="evidence" value="ECO:0007669"/>
    <property type="project" value="InterPro"/>
</dbReference>
<evidence type="ECO:0000256" key="3">
    <source>
        <dbReference type="ARBA" id="ARBA00023125"/>
    </source>
</evidence>
<dbReference type="CDD" id="cd09898">
    <property type="entry name" value="H3TH_53EXO"/>
    <property type="match status" value="1"/>
</dbReference>
<dbReference type="GO" id="GO:0017108">
    <property type="term" value="F:5'-flap endonuclease activity"/>
    <property type="evidence" value="ECO:0007669"/>
    <property type="project" value="InterPro"/>
</dbReference>
<dbReference type="InterPro" id="IPR029060">
    <property type="entry name" value="PIN-like_dom_sf"/>
</dbReference>
<evidence type="ECO:0000256" key="1">
    <source>
        <dbReference type="ARBA" id="ARBA00022722"/>
    </source>
</evidence>
<keyword evidence="5" id="KW-0808">Transferase</keyword>
<dbReference type="GO" id="GO:0003887">
    <property type="term" value="F:DNA-directed DNA polymerase activity"/>
    <property type="evidence" value="ECO:0007669"/>
    <property type="project" value="UniProtKB-EC"/>
</dbReference>
<evidence type="ECO:0000259" key="4">
    <source>
        <dbReference type="SMART" id="SM00475"/>
    </source>
</evidence>
<dbReference type="InterPro" id="IPR020045">
    <property type="entry name" value="DNA_polI_H3TH"/>
</dbReference>
<protein>
    <submittedName>
        <fullName evidence="5">DNA polymerase I</fullName>
        <ecNumber evidence="5">2.7.7.7</ecNumber>
    </submittedName>
</protein>
<dbReference type="PANTHER" id="PTHR42646:SF2">
    <property type="entry name" value="5'-3' EXONUCLEASE FAMILY PROTEIN"/>
    <property type="match status" value="1"/>
</dbReference>
<dbReference type="EC" id="2.7.7.7" evidence="5"/>
<organism evidence="5 6">
    <name type="scientific">Allorhodopirellula heiligendammensis</name>
    <dbReference type="NCBI Taxonomy" id="2714739"/>
    <lineage>
        <taxon>Bacteria</taxon>
        <taxon>Pseudomonadati</taxon>
        <taxon>Planctomycetota</taxon>
        <taxon>Planctomycetia</taxon>
        <taxon>Pirellulales</taxon>
        <taxon>Pirellulaceae</taxon>
        <taxon>Allorhodopirellula</taxon>
    </lineage>
</organism>
<dbReference type="Gene3D" id="3.40.50.1010">
    <property type="entry name" value="5'-nuclease"/>
    <property type="match status" value="1"/>
</dbReference>
<dbReference type="Gene3D" id="1.10.150.20">
    <property type="entry name" value="5' to 3' exonuclease, C-terminal subdomain"/>
    <property type="match status" value="1"/>
</dbReference>
<dbReference type="Proteomes" id="UP000319908">
    <property type="component" value="Unassembled WGS sequence"/>
</dbReference>
<gene>
    <name evidence="5" type="primary">polA_3</name>
    <name evidence="5" type="ORF">Poly21_22480</name>
</gene>
<dbReference type="InterPro" id="IPR036279">
    <property type="entry name" value="5-3_exonuclease_C_sf"/>
</dbReference>
<dbReference type="InterPro" id="IPR008918">
    <property type="entry name" value="HhH2"/>
</dbReference>
<name>A0A5C6BTR0_9BACT</name>
<dbReference type="InterPro" id="IPR002421">
    <property type="entry name" value="5-3_exonuclease"/>
</dbReference>
<evidence type="ECO:0000313" key="5">
    <source>
        <dbReference type="EMBL" id="TWU15057.1"/>
    </source>
</evidence>
<dbReference type="InterPro" id="IPR038969">
    <property type="entry name" value="FEN"/>
</dbReference>
<keyword evidence="3" id="KW-0238">DNA-binding</keyword>